<protein>
    <recommendedName>
        <fullName evidence="5">Protein sleepless</fullName>
    </recommendedName>
</protein>
<sequence>MDKFVLYIFVFGLGGVAQSGKNTTSWLQCYQCDPTTHSSSACAKPLKNVGLLNCSVPNGYNWRISCFSTFLNYSNATNQGSSYNRTGIRRGCSFYPSTNANNSYCNSNPGTNVSRVSCKVCESSACNTHIFNSKGNITGSGGDGNGVDESKKGIDAGGGSGGGETAGVPFSKCLVVMAILVLSFKTFNDL</sequence>
<dbReference type="AlphaFoldDB" id="A0AAR5QIM5"/>
<keyword evidence="4" id="KW-1185">Reference proteome</keyword>
<evidence type="ECO:0000256" key="1">
    <source>
        <dbReference type="SAM" id="MobiDB-lite"/>
    </source>
</evidence>
<accession>A0AAR5QIM5</accession>
<dbReference type="GeneID" id="109546530"/>
<evidence type="ECO:0008006" key="5">
    <source>
        <dbReference type="Google" id="ProtNLM"/>
    </source>
</evidence>
<feature type="chain" id="PRO_5043703405" description="Protein sleepless" evidence="2">
    <location>
        <begin position="20"/>
        <end position="190"/>
    </location>
</feature>
<organism evidence="3 4">
    <name type="scientific">Dendroctonus ponderosae</name>
    <name type="common">Mountain pine beetle</name>
    <dbReference type="NCBI Taxonomy" id="77166"/>
    <lineage>
        <taxon>Eukaryota</taxon>
        <taxon>Metazoa</taxon>
        <taxon>Ecdysozoa</taxon>
        <taxon>Arthropoda</taxon>
        <taxon>Hexapoda</taxon>
        <taxon>Insecta</taxon>
        <taxon>Pterygota</taxon>
        <taxon>Neoptera</taxon>
        <taxon>Endopterygota</taxon>
        <taxon>Coleoptera</taxon>
        <taxon>Polyphaga</taxon>
        <taxon>Cucujiformia</taxon>
        <taxon>Curculionidae</taxon>
        <taxon>Scolytinae</taxon>
        <taxon>Dendroctonus</taxon>
    </lineage>
</organism>
<keyword evidence="2" id="KW-0732">Signal</keyword>
<reference evidence="4" key="1">
    <citation type="journal article" date="2013" name="Genome Biol.">
        <title>Draft genome of the mountain pine beetle, Dendroctonus ponderosae Hopkins, a major forest pest.</title>
        <authorList>
            <person name="Keeling C.I."/>
            <person name="Yuen M.M."/>
            <person name="Liao N.Y."/>
            <person name="Docking T.R."/>
            <person name="Chan S.K."/>
            <person name="Taylor G.A."/>
            <person name="Palmquist D.L."/>
            <person name="Jackman S.D."/>
            <person name="Nguyen A."/>
            <person name="Li M."/>
            <person name="Henderson H."/>
            <person name="Janes J.K."/>
            <person name="Zhao Y."/>
            <person name="Pandoh P."/>
            <person name="Moore R."/>
            <person name="Sperling F.A."/>
            <person name="Huber D.P."/>
            <person name="Birol I."/>
            <person name="Jones S.J."/>
            <person name="Bohlmann J."/>
        </authorList>
    </citation>
    <scope>NUCLEOTIDE SEQUENCE</scope>
</reference>
<dbReference type="Proteomes" id="UP000019118">
    <property type="component" value="Unassembled WGS sequence"/>
</dbReference>
<feature type="signal peptide" evidence="2">
    <location>
        <begin position="1"/>
        <end position="19"/>
    </location>
</feature>
<name>A0AAR5QIM5_DENPD</name>
<evidence type="ECO:0000256" key="2">
    <source>
        <dbReference type="SAM" id="SignalP"/>
    </source>
</evidence>
<evidence type="ECO:0000313" key="4">
    <source>
        <dbReference type="Proteomes" id="UP000019118"/>
    </source>
</evidence>
<feature type="region of interest" description="Disordered" evidence="1">
    <location>
        <begin position="141"/>
        <end position="163"/>
    </location>
</feature>
<reference evidence="3" key="2">
    <citation type="submission" date="2024-08" db="UniProtKB">
        <authorList>
            <consortium name="EnsemblMetazoa"/>
        </authorList>
    </citation>
    <scope>IDENTIFICATION</scope>
</reference>
<dbReference type="EnsemblMetazoa" id="XM_019917521.1">
    <property type="protein sequence ID" value="XP_019773080.1"/>
    <property type="gene ID" value="LOC109546530"/>
</dbReference>
<dbReference type="KEGG" id="dpa:109546530"/>
<evidence type="ECO:0000313" key="3">
    <source>
        <dbReference type="EnsemblMetazoa" id="XP_019773080.1"/>
    </source>
</evidence>
<proteinExistence type="predicted"/>